<dbReference type="EC" id="2.4.1.129" evidence="12"/>
<evidence type="ECO:0000256" key="2">
    <source>
        <dbReference type="ARBA" id="ARBA00022519"/>
    </source>
</evidence>
<name>A0A645CQ45_9ZZZZ</name>
<keyword evidence="6" id="KW-0133">Cell shape</keyword>
<dbReference type="GO" id="GO:0009252">
    <property type="term" value="P:peptidoglycan biosynthetic process"/>
    <property type="evidence" value="ECO:0007669"/>
    <property type="project" value="UniProtKB-KW"/>
</dbReference>
<dbReference type="InterPro" id="IPR001264">
    <property type="entry name" value="Glyco_trans_51"/>
</dbReference>
<dbReference type="PANTHER" id="PTHR30400">
    <property type="entry name" value="MONOFUNCTIONAL BIOSYNTHETIC PEPTIDOGLYCAN TRANSGLYCOSYLASE"/>
    <property type="match status" value="1"/>
</dbReference>
<evidence type="ECO:0000256" key="10">
    <source>
        <dbReference type="ARBA" id="ARBA00023316"/>
    </source>
</evidence>
<gene>
    <name evidence="12" type="primary">mtgA_29</name>
    <name evidence="12" type="ORF">SDC9_126041</name>
</gene>
<evidence type="ECO:0000313" key="12">
    <source>
        <dbReference type="EMBL" id="MPM79025.1"/>
    </source>
</evidence>
<keyword evidence="8" id="KW-1133">Transmembrane helix</keyword>
<evidence type="ECO:0000256" key="1">
    <source>
        <dbReference type="ARBA" id="ARBA00022475"/>
    </source>
</evidence>
<accession>A0A645CQ45</accession>
<proteinExistence type="inferred from homology"/>
<comment type="caution">
    <text evidence="12">The sequence shown here is derived from an EMBL/GenBank/DDBJ whole genome shotgun (WGS) entry which is preliminary data.</text>
</comment>
<keyword evidence="3 12" id="KW-0328">Glycosyltransferase</keyword>
<sequence>MKKKFSVKLLFKLLAYCIVFFITTSCLGVVAYKFIDPFVTPLMIIRCVEGIADGKNTGINKEWRDYDEISKNVFRACIAAEDGRYLRHDGIDWKAVEKAQRYNEIHKGKKIRGASTITMQTAKNAFLWNGRSFIRKGLEAYFTVLIEAVWGKKRILEVYVNIIEWGDGIYGVEAAAQEYFGKPATKLTNRQAALLAAVLPNPRRFSAKKPSPYIQRRASAIEARMGGIALPKD</sequence>
<keyword evidence="7" id="KW-0573">Peptidoglycan synthesis</keyword>
<dbReference type="HAMAP" id="MF_00766">
    <property type="entry name" value="PGT_MtgA"/>
    <property type="match status" value="1"/>
</dbReference>
<dbReference type="InterPro" id="IPR011812">
    <property type="entry name" value="Pep_trsgly"/>
</dbReference>
<feature type="domain" description="Glycosyl transferase family 51" evidence="11">
    <location>
        <begin position="59"/>
        <end position="225"/>
    </location>
</feature>
<dbReference type="PANTHER" id="PTHR30400:SF0">
    <property type="entry name" value="BIOSYNTHETIC PEPTIDOGLYCAN TRANSGLYCOSYLASE"/>
    <property type="match status" value="1"/>
</dbReference>
<reference evidence="12" key="1">
    <citation type="submission" date="2019-08" db="EMBL/GenBank/DDBJ databases">
        <authorList>
            <person name="Kucharzyk K."/>
            <person name="Murdoch R.W."/>
            <person name="Higgins S."/>
            <person name="Loffler F."/>
        </authorList>
    </citation>
    <scope>NUCLEOTIDE SEQUENCE</scope>
</reference>
<dbReference type="GO" id="GO:0016763">
    <property type="term" value="F:pentosyltransferase activity"/>
    <property type="evidence" value="ECO:0007669"/>
    <property type="project" value="InterPro"/>
</dbReference>
<keyword evidence="9" id="KW-0472">Membrane</keyword>
<dbReference type="Pfam" id="PF00912">
    <property type="entry name" value="Transgly"/>
    <property type="match status" value="1"/>
</dbReference>
<dbReference type="GO" id="GO:0008360">
    <property type="term" value="P:regulation of cell shape"/>
    <property type="evidence" value="ECO:0007669"/>
    <property type="project" value="UniProtKB-KW"/>
</dbReference>
<dbReference type="EMBL" id="VSSQ01029060">
    <property type="protein sequence ID" value="MPM79025.1"/>
    <property type="molecule type" value="Genomic_DNA"/>
</dbReference>
<dbReference type="InterPro" id="IPR036950">
    <property type="entry name" value="PBP_transglycosylase"/>
</dbReference>
<dbReference type="NCBIfam" id="TIGR02070">
    <property type="entry name" value="mono_pep_trsgly"/>
    <property type="match status" value="1"/>
</dbReference>
<evidence type="ECO:0000256" key="4">
    <source>
        <dbReference type="ARBA" id="ARBA00022679"/>
    </source>
</evidence>
<evidence type="ECO:0000259" key="11">
    <source>
        <dbReference type="Pfam" id="PF00912"/>
    </source>
</evidence>
<evidence type="ECO:0000256" key="6">
    <source>
        <dbReference type="ARBA" id="ARBA00022960"/>
    </source>
</evidence>
<dbReference type="AlphaFoldDB" id="A0A645CQ45"/>
<organism evidence="12">
    <name type="scientific">bioreactor metagenome</name>
    <dbReference type="NCBI Taxonomy" id="1076179"/>
    <lineage>
        <taxon>unclassified sequences</taxon>
        <taxon>metagenomes</taxon>
        <taxon>ecological metagenomes</taxon>
    </lineage>
</organism>
<dbReference type="PROSITE" id="PS51257">
    <property type="entry name" value="PROKAR_LIPOPROTEIN"/>
    <property type="match status" value="1"/>
</dbReference>
<evidence type="ECO:0000256" key="5">
    <source>
        <dbReference type="ARBA" id="ARBA00022692"/>
    </source>
</evidence>
<dbReference type="GO" id="GO:0009274">
    <property type="term" value="C:peptidoglycan-based cell wall"/>
    <property type="evidence" value="ECO:0007669"/>
    <property type="project" value="InterPro"/>
</dbReference>
<keyword evidence="1" id="KW-1003">Cell membrane</keyword>
<protein>
    <submittedName>
        <fullName evidence="12">Biosynthetic peptidoglycan transglycosylase</fullName>
        <ecNumber evidence="12">2.4.1.129</ecNumber>
    </submittedName>
</protein>
<keyword evidence="5" id="KW-0812">Transmembrane</keyword>
<dbReference type="SUPFAM" id="SSF53955">
    <property type="entry name" value="Lysozyme-like"/>
    <property type="match status" value="1"/>
</dbReference>
<dbReference type="GO" id="GO:0071555">
    <property type="term" value="P:cell wall organization"/>
    <property type="evidence" value="ECO:0007669"/>
    <property type="project" value="UniProtKB-KW"/>
</dbReference>
<dbReference type="Gene3D" id="1.10.3810.10">
    <property type="entry name" value="Biosynthetic peptidoglycan transglycosylase-like"/>
    <property type="match status" value="1"/>
</dbReference>
<dbReference type="InterPro" id="IPR023346">
    <property type="entry name" value="Lysozyme-like_dom_sf"/>
</dbReference>
<dbReference type="GO" id="GO:0016020">
    <property type="term" value="C:membrane"/>
    <property type="evidence" value="ECO:0007669"/>
    <property type="project" value="InterPro"/>
</dbReference>
<keyword evidence="4 12" id="KW-0808">Transferase</keyword>
<evidence type="ECO:0000256" key="7">
    <source>
        <dbReference type="ARBA" id="ARBA00022984"/>
    </source>
</evidence>
<keyword evidence="2" id="KW-0997">Cell inner membrane</keyword>
<evidence type="ECO:0000256" key="8">
    <source>
        <dbReference type="ARBA" id="ARBA00022989"/>
    </source>
</evidence>
<evidence type="ECO:0000256" key="9">
    <source>
        <dbReference type="ARBA" id="ARBA00023136"/>
    </source>
</evidence>
<keyword evidence="10" id="KW-0961">Cell wall biogenesis/degradation</keyword>
<evidence type="ECO:0000256" key="3">
    <source>
        <dbReference type="ARBA" id="ARBA00022676"/>
    </source>
</evidence>